<dbReference type="PANTHER" id="PTHR47064:SF2">
    <property type="entry name" value="SMP-30_GLUCONOLACTONASE_LRE-LIKE REGION DOMAIN-CONTAINING PROTEIN-RELATED"/>
    <property type="match status" value="1"/>
</dbReference>
<dbReference type="InterPro" id="IPR052988">
    <property type="entry name" value="Oryzine_lactonohydrolase"/>
</dbReference>
<reference evidence="2" key="1">
    <citation type="submission" date="2023-11" db="EMBL/GenBank/DDBJ databases">
        <authorList>
            <person name="De Vega J J."/>
            <person name="De Vega J J."/>
        </authorList>
    </citation>
    <scope>NUCLEOTIDE SEQUENCE</scope>
</reference>
<feature type="domain" description="SMP-30/Gluconolactonase/LRE-like region" evidence="1">
    <location>
        <begin position="164"/>
        <end position="397"/>
    </location>
</feature>
<organism evidence="2 3">
    <name type="scientific">Mycena citricolor</name>
    <dbReference type="NCBI Taxonomy" id="2018698"/>
    <lineage>
        <taxon>Eukaryota</taxon>
        <taxon>Fungi</taxon>
        <taxon>Dikarya</taxon>
        <taxon>Basidiomycota</taxon>
        <taxon>Agaricomycotina</taxon>
        <taxon>Agaricomycetes</taxon>
        <taxon>Agaricomycetidae</taxon>
        <taxon>Agaricales</taxon>
        <taxon>Marasmiineae</taxon>
        <taxon>Mycenaceae</taxon>
        <taxon>Mycena</taxon>
    </lineage>
</organism>
<evidence type="ECO:0000313" key="3">
    <source>
        <dbReference type="Proteomes" id="UP001295794"/>
    </source>
</evidence>
<name>A0AAD2GTD4_9AGAR</name>
<evidence type="ECO:0000313" key="2">
    <source>
        <dbReference type="EMBL" id="CAK5262250.1"/>
    </source>
</evidence>
<gene>
    <name evidence="2" type="ORF">MYCIT1_LOCUS802</name>
</gene>
<accession>A0AAD2GTD4</accession>
<sequence length="421" mass="44408">MSPVEVNTIAGASTSKTSARFMMLSVGALAIALAYHIRDAAGNDSIALAVPAQSVFVSPASFAVLGNNGTFREDAFAAFNPTGTTPPFFQIFDAGFLKILGPNPSITEIASNATFAFAHEAPIYDAAQDAMFFASNSGGALGMSDINHNNQVGRLDLQHLPASLNGTAINIPVTKLDLPDTVQMTNGGTGPYQGDLLLVNSGRGPLPPSIVRVNPAAPHNTTVLVDNFFGRQFNSLNDIKVHPSGKIFFTDTVYGWLNHFRPLPLLPSQVYVLDPTTRQVRVVATDFDKSNGIAFSGDGKTAFITDTGAVGGFLGTNQTHPATIYAFDVDSKSFAFTNRRIFAYVDTGIPDGVQVDTDGNVYAGCADGVHVWNAVGTLLGKIFLGVSSANMAFAGKGRLVIMAETKVFLAELATSPSLFTS</sequence>
<evidence type="ECO:0000259" key="1">
    <source>
        <dbReference type="Pfam" id="PF08450"/>
    </source>
</evidence>
<dbReference type="EMBL" id="CAVNYO010000012">
    <property type="protein sequence ID" value="CAK5262250.1"/>
    <property type="molecule type" value="Genomic_DNA"/>
</dbReference>
<dbReference type="InterPro" id="IPR013658">
    <property type="entry name" value="SGL"/>
</dbReference>
<keyword evidence="3" id="KW-1185">Reference proteome</keyword>
<dbReference type="InterPro" id="IPR011042">
    <property type="entry name" value="6-blade_b-propeller_TolB-like"/>
</dbReference>
<dbReference type="Proteomes" id="UP001295794">
    <property type="component" value="Unassembled WGS sequence"/>
</dbReference>
<comment type="caution">
    <text evidence="2">The sequence shown here is derived from an EMBL/GenBank/DDBJ whole genome shotgun (WGS) entry which is preliminary data.</text>
</comment>
<dbReference type="Gene3D" id="2.120.10.30">
    <property type="entry name" value="TolB, C-terminal domain"/>
    <property type="match status" value="1"/>
</dbReference>
<dbReference type="Pfam" id="PF08450">
    <property type="entry name" value="SGL"/>
    <property type="match status" value="1"/>
</dbReference>
<dbReference type="AlphaFoldDB" id="A0AAD2GTD4"/>
<protein>
    <recommendedName>
        <fullName evidence="1">SMP-30/Gluconolactonase/LRE-like region domain-containing protein</fullName>
    </recommendedName>
</protein>
<dbReference type="PANTHER" id="PTHR47064">
    <property type="entry name" value="PUTATIVE (AFU_ORTHOLOGUE AFUA_1G08990)-RELATED"/>
    <property type="match status" value="1"/>
</dbReference>
<dbReference type="SUPFAM" id="SSF63829">
    <property type="entry name" value="Calcium-dependent phosphotriesterase"/>
    <property type="match status" value="1"/>
</dbReference>
<proteinExistence type="predicted"/>